<dbReference type="RefSeq" id="WP_273630544.1">
    <property type="nucleotide sequence ID" value="NZ_CP117167.1"/>
</dbReference>
<reference evidence="1 2" key="1">
    <citation type="submission" date="2023-02" db="EMBL/GenBank/DDBJ databases">
        <title>Genome sequence of Mucilaginibacter jinjuensis strain KACC 16571.</title>
        <authorList>
            <person name="Kim S."/>
            <person name="Heo J."/>
            <person name="Kwon S.-W."/>
        </authorList>
    </citation>
    <scope>NUCLEOTIDE SEQUENCE [LARGE SCALE GENOMIC DNA]</scope>
    <source>
        <strain evidence="1 2">KACC 16571</strain>
    </source>
</reference>
<organism evidence="1 2">
    <name type="scientific">Mucilaginibacter jinjuensis</name>
    <dbReference type="NCBI Taxonomy" id="1176721"/>
    <lineage>
        <taxon>Bacteria</taxon>
        <taxon>Pseudomonadati</taxon>
        <taxon>Bacteroidota</taxon>
        <taxon>Sphingobacteriia</taxon>
        <taxon>Sphingobacteriales</taxon>
        <taxon>Sphingobacteriaceae</taxon>
        <taxon>Mucilaginibacter</taxon>
    </lineage>
</organism>
<evidence type="ECO:0000313" key="2">
    <source>
        <dbReference type="Proteomes" id="UP001216139"/>
    </source>
</evidence>
<proteinExistence type="predicted"/>
<dbReference type="EMBL" id="CP117167">
    <property type="protein sequence ID" value="WCT12285.1"/>
    <property type="molecule type" value="Genomic_DNA"/>
</dbReference>
<dbReference type="Proteomes" id="UP001216139">
    <property type="component" value="Chromosome"/>
</dbReference>
<gene>
    <name evidence="1" type="ORF">PQO05_26535</name>
</gene>
<keyword evidence="2" id="KW-1185">Reference proteome</keyword>
<evidence type="ECO:0000313" key="1">
    <source>
        <dbReference type="EMBL" id="WCT12285.1"/>
    </source>
</evidence>
<name>A0ABY7T718_9SPHI</name>
<sequence length="82" mass="9965">MENDLEFKELSPDDIRNLQLGMRHLFTNYPHEELKKTIWELYRGWVYNSAEYVSPKEITEMLLLYEAMLAFTNDVHEYCQYP</sequence>
<accession>A0ABY7T718</accession>
<protein>
    <submittedName>
        <fullName evidence="1">Uncharacterized protein</fullName>
    </submittedName>
</protein>